<comment type="caution">
    <text evidence="8">The sequence shown here is derived from an EMBL/GenBank/DDBJ whole genome shotgun (WGS) entry which is preliminary data.</text>
</comment>
<feature type="domain" description="Nitrile hydratase beta subunit-like N-terminal" evidence="7">
    <location>
        <begin position="1"/>
        <end position="106"/>
    </location>
</feature>
<keyword evidence="9" id="KW-1185">Reference proteome</keyword>
<dbReference type="Proteomes" id="UP000289708">
    <property type="component" value="Unassembled WGS sequence"/>
</dbReference>
<evidence type="ECO:0000313" key="8">
    <source>
        <dbReference type="EMBL" id="RXF72776.1"/>
    </source>
</evidence>
<dbReference type="NCBIfam" id="TIGR03888">
    <property type="entry name" value="nitrile_beta"/>
    <property type="match status" value="1"/>
</dbReference>
<protein>
    <recommendedName>
        <fullName evidence="3">nitrile hydratase</fullName>
        <ecNumber evidence="3">4.2.1.84</ecNumber>
    </recommendedName>
</protein>
<comment type="catalytic activity">
    <reaction evidence="5">
        <text>an aliphatic primary amide = an aliphatic nitrile + H2O</text>
        <dbReference type="Rhea" id="RHEA:12673"/>
        <dbReference type="ChEBI" id="CHEBI:15377"/>
        <dbReference type="ChEBI" id="CHEBI:65285"/>
        <dbReference type="ChEBI" id="CHEBI:80291"/>
        <dbReference type="EC" id="4.2.1.84"/>
    </reaction>
</comment>
<evidence type="ECO:0000256" key="3">
    <source>
        <dbReference type="ARBA" id="ARBA00013079"/>
    </source>
</evidence>
<evidence type="ECO:0000313" key="9">
    <source>
        <dbReference type="Proteomes" id="UP000289708"/>
    </source>
</evidence>
<dbReference type="InterPro" id="IPR008990">
    <property type="entry name" value="Elect_transpt_acc-like_dom_sf"/>
</dbReference>
<gene>
    <name evidence="8" type="primary">nthB</name>
    <name evidence="8" type="ORF">EK403_13115</name>
</gene>
<dbReference type="SUPFAM" id="SSF50090">
    <property type="entry name" value="Electron transport accessory proteins"/>
    <property type="match status" value="1"/>
</dbReference>
<dbReference type="Pfam" id="PF21006">
    <property type="entry name" value="NHase_beta_N"/>
    <property type="match status" value="1"/>
</dbReference>
<evidence type="ECO:0000256" key="4">
    <source>
        <dbReference type="ARBA" id="ARBA00023239"/>
    </source>
</evidence>
<dbReference type="InterPro" id="IPR049054">
    <property type="entry name" value="CN_hydtase_beta-like_N"/>
</dbReference>
<dbReference type="InterPro" id="IPR024690">
    <property type="entry name" value="CN_hydtase_beta_dom_C"/>
</dbReference>
<dbReference type="GO" id="GO:0018822">
    <property type="term" value="F:nitrile hydratase activity"/>
    <property type="evidence" value="ECO:0007669"/>
    <property type="project" value="UniProtKB-EC"/>
</dbReference>
<evidence type="ECO:0000259" key="6">
    <source>
        <dbReference type="Pfam" id="PF02211"/>
    </source>
</evidence>
<comment type="function">
    <text evidence="1">NHase catalyzes the hydration of various nitrile compounds to the corresponding amides.</text>
</comment>
<dbReference type="Pfam" id="PF02211">
    <property type="entry name" value="NHase_beta_C"/>
    <property type="match status" value="1"/>
</dbReference>
<dbReference type="InterPro" id="IPR042262">
    <property type="entry name" value="CN_hydtase_beta_C"/>
</dbReference>
<evidence type="ECO:0000259" key="7">
    <source>
        <dbReference type="Pfam" id="PF21006"/>
    </source>
</evidence>
<dbReference type="GO" id="GO:0046914">
    <property type="term" value="F:transition metal ion binding"/>
    <property type="evidence" value="ECO:0007669"/>
    <property type="project" value="InterPro"/>
</dbReference>
<comment type="similarity">
    <text evidence="2">Belongs to the nitrile hydratase subunit beta family.</text>
</comment>
<reference evidence="8 9" key="1">
    <citation type="submission" date="2018-12" db="EMBL/GenBank/DDBJ databases">
        <title>bacterium Hansschlegelia zhihuaiae S113.</title>
        <authorList>
            <person name="He J."/>
        </authorList>
    </citation>
    <scope>NUCLEOTIDE SEQUENCE [LARGE SCALE GENOMIC DNA]</scope>
    <source>
        <strain evidence="8 9">S 113</strain>
    </source>
</reference>
<dbReference type="Gene3D" id="1.10.472.20">
    <property type="entry name" value="Nitrile hydratase, beta subunit"/>
    <property type="match status" value="1"/>
</dbReference>
<name>A0A4Q0MIF7_9HYPH</name>
<proteinExistence type="inferred from homology"/>
<dbReference type="OrthoDB" id="3478924at2"/>
<accession>A0A4Q0MIF7</accession>
<sequence>MKIQHFLGGIENLGPVSVEKRVFVEPWEAQLFAVHTTMMGTGIWAWPDLRVLAESMNPLDYFKYRYYIKWLGGMCHFLVSKNYISEKELEEKTKYYLDNPEAKQPNAGNGDITEKVINYFYTGANPYRDVAVNPIFKVGDTVRVKDMPPVVHTRLPGYLRNKVGVVETVYKGAYLYADNVPTDGICTAQPVYLIKFKTRDLWNDIPDKGDVLYNDCFEVYLEAA</sequence>
<dbReference type="EC" id="4.2.1.84" evidence="3"/>
<dbReference type="Gene3D" id="2.30.30.50">
    <property type="match status" value="1"/>
</dbReference>
<dbReference type="InterPro" id="IPR003168">
    <property type="entry name" value="Nitrile_hydratase_bsu"/>
</dbReference>
<evidence type="ECO:0000256" key="1">
    <source>
        <dbReference type="ARBA" id="ARBA00004042"/>
    </source>
</evidence>
<keyword evidence="4 8" id="KW-0456">Lyase</keyword>
<feature type="domain" description="Nitrile hydratase beta subunit" evidence="6">
    <location>
        <begin position="127"/>
        <end position="222"/>
    </location>
</feature>
<evidence type="ECO:0000256" key="5">
    <source>
        <dbReference type="ARBA" id="ARBA00044877"/>
    </source>
</evidence>
<dbReference type="EMBL" id="RYFI01000012">
    <property type="protein sequence ID" value="RXF72776.1"/>
    <property type="molecule type" value="Genomic_DNA"/>
</dbReference>
<dbReference type="RefSeq" id="WP_128777937.1">
    <property type="nucleotide sequence ID" value="NZ_RYFI01000012.1"/>
</dbReference>
<dbReference type="AlphaFoldDB" id="A0A4Q0MIF7"/>
<evidence type="ECO:0000256" key="2">
    <source>
        <dbReference type="ARBA" id="ARBA00009098"/>
    </source>
</evidence>
<organism evidence="8 9">
    <name type="scientific">Hansschlegelia zhihuaiae</name>
    <dbReference type="NCBI Taxonomy" id="405005"/>
    <lineage>
        <taxon>Bacteria</taxon>
        <taxon>Pseudomonadati</taxon>
        <taxon>Pseudomonadota</taxon>
        <taxon>Alphaproteobacteria</taxon>
        <taxon>Hyphomicrobiales</taxon>
        <taxon>Methylopilaceae</taxon>
        <taxon>Hansschlegelia</taxon>
    </lineage>
</organism>